<dbReference type="Pfam" id="PF15613">
    <property type="entry name" value="WSD"/>
    <property type="match status" value="1"/>
</dbReference>
<dbReference type="InterPro" id="IPR036427">
    <property type="entry name" value="Bromodomain-like_sf"/>
</dbReference>
<dbReference type="PROSITE" id="PS51136">
    <property type="entry name" value="WAC"/>
    <property type="match status" value="1"/>
</dbReference>
<evidence type="ECO:0000256" key="2">
    <source>
        <dbReference type="ARBA" id="ARBA00023015"/>
    </source>
</evidence>
<dbReference type="InterPro" id="IPR001487">
    <property type="entry name" value="Bromodomain"/>
</dbReference>
<feature type="region of interest" description="Disordered" evidence="8">
    <location>
        <begin position="319"/>
        <end position="531"/>
    </location>
</feature>
<dbReference type="Proteomes" id="UP001642483">
    <property type="component" value="Unassembled WGS sequence"/>
</dbReference>
<gene>
    <name evidence="12" type="ORF">CVLEPA_LOCUS6083</name>
</gene>
<dbReference type="Gene3D" id="1.20.920.10">
    <property type="entry name" value="Bromodomain-like"/>
    <property type="match status" value="1"/>
</dbReference>
<feature type="region of interest" description="Disordered" evidence="8">
    <location>
        <begin position="1212"/>
        <end position="1231"/>
    </location>
</feature>
<name>A0ABP0FA95_CLALP</name>
<dbReference type="PROSITE" id="PS50827">
    <property type="entry name" value="DDT"/>
    <property type="match status" value="1"/>
</dbReference>
<dbReference type="PANTHER" id="PTHR46802:SF1">
    <property type="entry name" value="TYROSINE-PROTEIN KINASE BAZ1B"/>
    <property type="match status" value="1"/>
</dbReference>
<feature type="compositionally biased region" description="Basic residues" evidence="8">
    <location>
        <begin position="1316"/>
        <end position="1326"/>
    </location>
</feature>
<feature type="compositionally biased region" description="Low complexity" evidence="8">
    <location>
        <begin position="357"/>
        <end position="368"/>
    </location>
</feature>
<keyword evidence="2" id="KW-0805">Transcription regulation</keyword>
<dbReference type="SMART" id="SM00571">
    <property type="entry name" value="DDT"/>
    <property type="match status" value="1"/>
</dbReference>
<dbReference type="PANTHER" id="PTHR46802">
    <property type="entry name" value="TYROSINE-PROTEIN KINASE BAZ1B"/>
    <property type="match status" value="1"/>
</dbReference>
<evidence type="ECO:0000259" key="11">
    <source>
        <dbReference type="PROSITE" id="PS51136"/>
    </source>
</evidence>
<feature type="compositionally biased region" description="Polar residues" evidence="8">
    <location>
        <begin position="426"/>
        <end position="436"/>
    </location>
</feature>
<keyword evidence="5 7" id="KW-0539">Nucleus</keyword>
<feature type="compositionally biased region" description="Acidic residues" evidence="8">
    <location>
        <begin position="1350"/>
        <end position="1380"/>
    </location>
</feature>
<dbReference type="InterPro" id="IPR018501">
    <property type="entry name" value="DDT_dom"/>
</dbReference>
<feature type="region of interest" description="Disordered" evidence="8">
    <location>
        <begin position="755"/>
        <end position="777"/>
    </location>
</feature>
<evidence type="ECO:0000313" key="12">
    <source>
        <dbReference type="EMBL" id="CAK8676632.1"/>
    </source>
</evidence>
<feature type="domain" description="Bromo" evidence="9">
    <location>
        <begin position="1409"/>
        <end position="1492"/>
    </location>
</feature>
<comment type="subcellular location">
    <subcellularLocation>
        <location evidence="1 7">Nucleus</location>
    </subcellularLocation>
</comment>
<organism evidence="12 13">
    <name type="scientific">Clavelina lepadiformis</name>
    <name type="common">Light-bulb sea squirt</name>
    <name type="synonym">Ascidia lepadiformis</name>
    <dbReference type="NCBI Taxonomy" id="159417"/>
    <lineage>
        <taxon>Eukaryota</taxon>
        <taxon>Metazoa</taxon>
        <taxon>Chordata</taxon>
        <taxon>Tunicata</taxon>
        <taxon>Ascidiacea</taxon>
        <taxon>Aplousobranchia</taxon>
        <taxon>Clavelinidae</taxon>
        <taxon>Clavelina</taxon>
    </lineage>
</organism>
<evidence type="ECO:0008006" key="14">
    <source>
        <dbReference type="Google" id="ProtNLM"/>
    </source>
</evidence>
<dbReference type="SMART" id="SM00297">
    <property type="entry name" value="BROMO"/>
    <property type="match status" value="1"/>
</dbReference>
<feature type="domain" description="DDT" evidence="10">
    <location>
        <begin position="656"/>
        <end position="723"/>
    </location>
</feature>
<evidence type="ECO:0000256" key="7">
    <source>
        <dbReference type="PROSITE-ProRule" id="PRU00475"/>
    </source>
</evidence>
<feature type="region of interest" description="Disordered" evidence="8">
    <location>
        <begin position="900"/>
        <end position="932"/>
    </location>
</feature>
<keyword evidence="4" id="KW-0804">Transcription</keyword>
<evidence type="ECO:0000259" key="9">
    <source>
        <dbReference type="PROSITE" id="PS50014"/>
    </source>
</evidence>
<feature type="compositionally biased region" description="Basic and acidic residues" evidence="8">
    <location>
        <begin position="151"/>
        <end position="161"/>
    </location>
</feature>
<sequence>MPLLGKKIFDSGIPSPKDVGSSDEYVIGHSKEVFHSETEYKDRLSLYEKQIWTCQCTGHASLTHKEATLSERACRERLSRTFPQVWEESILMLVHHSFSPLDNIVGQAHYTLMTKFVPNEKVLFTVAKHGKSFDATIVHGYEEDTSSSESSNEKNDDESSFKDIAGSSTPSISPSSDKENKGRQTLITDIFKSDNRRSPRSTTSQLGIIDCAASKGKRLKLLPAKYDILLVNENKIVSKVPSEHLTRVQKPPNREQIRLFIRANAVRPYANKEKLPWIVDEDMVFRYTLKPHISPEEEKRMVQGATITAKQYVKELNKPSVNPHSLMNGHGPSNGDCEKSDKNETENEPILIEDKSSSPSSPASKLAPIFSAKKRKLTAGSPEAEDNKRIKSDLVKTPADSISGQKQLSKKNKLSGMEMFMKKYGSPSSSVKNNNQEKQRHKSPKDISKKKTTKRKSLTITDPKASKKKNASSPQKLVLKKQERPGSSRKNSSPKKKKQATLLELTKKGSIKVMASPSLKRSESAKPRKPRQPLIVLQLLSLKKEKKFRPHKYKMTVTAACKMLTDKQRDSLPDEVRDDILKKYELEEKKKKFQAMSQEEKRAFLAEQRKAKREALGVAGQTRKQEKFEDLHLDRTGSAKRLPDVDLVVLPENLPNTTFGDIAMLCEFLHSYHMLLSPKDGSFHKQFNICSITEAVTAGRNGFGLTRKILVLLLQTLLADDIARDYTEVEYHLNQILVTPEMSCEMTRICLRQHDEEPDDVKSESSSNADNVDTGLSDSTSRRLFELELYEMNPAEQVEVLSTLAYRVMNTYAVQLHMEDTMTKATTLWNKVVQRKKEKKQEMKEKGIVESPKKRGPKPKESEHNGTHEEGSLNGSKVEETEEMLNDIDLVSRVKRRKMLSEQHRKEEEERKRKLREEQDKLAAEQRNRQEMEKADKQLVETRMLARHVRRRIPLGTDRNHSRYWLFCDGVPGLYVEKGWVNDYVDYTTKPGVEQEPPLSPLKSPSSFHKNLDRFFEEKSNPAKLPSNPRKASISSDEEDNLPLSQLSTPTKKKPRFRKSKDEATWPRPGQNLWLSVDSKELLDLLMANLCKNGVRESKLLHNLEKNYDSIIKSINKKTALFQHVVEPPTRRIALPSDGDELHRAMAVKHMQALVREACRGGLANLPEPDIFEQRIAVLESVSEFCSALLEIHAAIPPKFLKYYMTGVSDKKKKGAEQVEPDTSDREKVKAERRVTKWRKAVEETTLYSRFCLLHSILHDSIKWELYHYRRPNSRRTASRNKNYADVNDGIDEEEEEEEDEEEIEEVEEDENACRRSSRLRHRRRVKPDQQEGFPERRSRRRAVYRDEGSDPDNDGEEEDAEASEEDSELSGDNDEEQENSSEQGESEKEQEEEIDEPAICRSIIEKLLKYQYSEIFREPVVAEDVPDYYDIITKPICLNDICNKIDGDRGNQGVSTRRASTTFYNFDDLMDDFKLLLDNAALYNTEDSFAMKQAHKLEQAFVRLCRDNFCEPEQHRVLRSLFVRVPR</sequence>
<dbReference type="EMBL" id="CAWYQH010000035">
    <property type="protein sequence ID" value="CAK8676632.1"/>
    <property type="molecule type" value="Genomic_DNA"/>
</dbReference>
<evidence type="ECO:0000256" key="5">
    <source>
        <dbReference type="ARBA" id="ARBA00023242"/>
    </source>
</evidence>
<feature type="compositionally biased region" description="Polar residues" evidence="8">
    <location>
        <begin position="764"/>
        <end position="777"/>
    </location>
</feature>
<evidence type="ECO:0000256" key="8">
    <source>
        <dbReference type="SAM" id="MobiDB-lite"/>
    </source>
</evidence>
<dbReference type="InterPro" id="IPR013136">
    <property type="entry name" value="WSTF_Acf1_Cbp146"/>
</dbReference>
<dbReference type="PROSITE" id="PS50014">
    <property type="entry name" value="BROMODOMAIN_2"/>
    <property type="match status" value="1"/>
</dbReference>
<proteinExistence type="predicted"/>
<accession>A0ABP0FA95</accession>
<evidence type="ECO:0000256" key="4">
    <source>
        <dbReference type="ARBA" id="ARBA00023163"/>
    </source>
</evidence>
<comment type="caution">
    <text evidence="12">The sequence shown here is derived from an EMBL/GenBank/DDBJ whole genome shotgun (WGS) entry which is preliminary data.</text>
</comment>
<dbReference type="Pfam" id="PF10537">
    <property type="entry name" value="WAC_Acf1_DNA_bd"/>
    <property type="match status" value="1"/>
</dbReference>
<dbReference type="CDD" id="cd04369">
    <property type="entry name" value="Bromodomain"/>
    <property type="match status" value="1"/>
</dbReference>
<feature type="region of interest" description="Disordered" evidence="8">
    <location>
        <begin position="1280"/>
        <end position="1397"/>
    </location>
</feature>
<dbReference type="PRINTS" id="PR00503">
    <property type="entry name" value="BROMODOMAIN"/>
</dbReference>
<dbReference type="InterPro" id="IPR047174">
    <property type="entry name" value="BAZ1B"/>
</dbReference>
<reference evidence="12 13" key="1">
    <citation type="submission" date="2024-02" db="EMBL/GenBank/DDBJ databases">
        <authorList>
            <person name="Daric V."/>
            <person name="Darras S."/>
        </authorList>
    </citation>
    <scope>NUCLEOTIDE SEQUENCE [LARGE SCALE GENOMIC DNA]</scope>
</reference>
<evidence type="ECO:0000256" key="6">
    <source>
        <dbReference type="PROSITE-ProRule" id="PRU00035"/>
    </source>
</evidence>
<feature type="compositionally biased region" description="Basic and acidic residues" evidence="8">
    <location>
        <begin position="336"/>
        <end position="345"/>
    </location>
</feature>
<feature type="domain" description="WAC" evidence="11">
    <location>
        <begin position="22"/>
        <end position="128"/>
    </location>
</feature>
<feature type="region of interest" description="Disordered" evidence="8">
    <location>
        <begin position="142"/>
        <end position="181"/>
    </location>
</feature>
<evidence type="ECO:0000259" key="10">
    <source>
        <dbReference type="PROSITE" id="PS50827"/>
    </source>
</evidence>
<feature type="region of interest" description="Disordered" evidence="8">
    <location>
        <begin position="1017"/>
        <end position="1065"/>
    </location>
</feature>
<feature type="region of interest" description="Disordered" evidence="8">
    <location>
        <begin position="834"/>
        <end position="885"/>
    </location>
</feature>
<keyword evidence="13" id="KW-1185">Reference proteome</keyword>
<feature type="compositionally biased region" description="Basic and acidic residues" evidence="8">
    <location>
        <begin position="385"/>
        <end position="394"/>
    </location>
</feature>
<feature type="compositionally biased region" description="Basic and acidic residues" evidence="8">
    <location>
        <begin position="1327"/>
        <end position="1337"/>
    </location>
</feature>
<keyword evidence="3 6" id="KW-0103">Bromodomain</keyword>
<evidence type="ECO:0000313" key="13">
    <source>
        <dbReference type="Proteomes" id="UP001642483"/>
    </source>
</evidence>
<evidence type="ECO:0000256" key="1">
    <source>
        <dbReference type="ARBA" id="ARBA00004123"/>
    </source>
</evidence>
<protein>
    <recommendedName>
        <fullName evidence="14">Bromodomain adjacent to zinc finger domain protein 1A</fullName>
    </recommendedName>
</protein>
<dbReference type="Pfam" id="PF00439">
    <property type="entry name" value="Bromodomain"/>
    <property type="match status" value="1"/>
</dbReference>
<dbReference type="SUPFAM" id="SSF47370">
    <property type="entry name" value="Bromodomain"/>
    <property type="match status" value="1"/>
</dbReference>
<evidence type="ECO:0000256" key="3">
    <source>
        <dbReference type="ARBA" id="ARBA00023117"/>
    </source>
</evidence>
<feature type="compositionally biased region" description="Acidic residues" evidence="8">
    <location>
        <begin position="1289"/>
        <end position="1311"/>
    </location>
</feature>
<feature type="compositionally biased region" description="Basic and acidic residues" evidence="8">
    <location>
        <begin position="839"/>
        <end position="871"/>
    </location>
</feature>
<dbReference type="InterPro" id="IPR028941">
    <property type="entry name" value="WHIM2_dom"/>
</dbReference>